<feature type="compositionally biased region" description="Polar residues" evidence="1">
    <location>
        <begin position="1157"/>
        <end position="1176"/>
    </location>
</feature>
<feature type="region of interest" description="Disordered" evidence="1">
    <location>
        <begin position="688"/>
        <end position="708"/>
    </location>
</feature>
<feature type="compositionally biased region" description="Basic and acidic residues" evidence="1">
    <location>
        <begin position="1043"/>
        <end position="1068"/>
    </location>
</feature>
<evidence type="ECO:0000313" key="3">
    <source>
        <dbReference type="Proteomes" id="UP001201812"/>
    </source>
</evidence>
<feature type="region of interest" description="Disordered" evidence="1">
    <location>
        <begin position="881"/>
        <end position="938"/>
    </location>
</feature>
<feature type="region of interest" description="Disordered" evidence="1">
    <location>
        <begin position="435"/>
        <end position="481"/>
    </location>
</feature>
<feature type="compositionally biased region" description="Basic and acidic residues" evidence="1">
    <location>
        <begin position="915"/>
        <end position="924"/>
    </location>
</feature>
<feature type="compositionally biased region" description="Polar residues" evidence="1">
    <location>
        <begin position="988"/>
        <end position="1021"/>
    </location>
</feature>
<feature type="compositionally biased region" description="Basic and acidic residues" evidence="1">
    <location>
        <begin position="783"/>
        <end position="792"/>
    </location>
</feature>
<feature type="compositionally biased region" description="Low complexity" evidence="1">
    <location>
        <begin position="1083"/>
        <end position="1096"/>
    </location>
</feature>
<accession>A0AAD4N977</accession>
<evidence type="ECO:0000256" key="1">
    <source>
        <dbReference type="SAM" id="MobiDB-lite"/>
    </source>
</evidence>
<feature type="region of interest" description="Disordered" evidence="1">
    <location>
        <begin position="287"/>
        <end position="331"/>
    </location>
</feature>
<organism evidence="2 3">
    <name type="scientific">Ditylenchus destructor</name>
    <dbReference type="NCBI Taxonomy" id="166010"/>
    <lineage>
        <taxon>Eukaryota</taxon>
        <taxon>Metazoa</taxon>
        <taxon>Ecdysozoa</taxon>
        <taxon>Nematoda</taxon>
        <taxon>Chromadorea</taxon>
        <taxon>Rhabditida</taxon>
        <taxon>Tylenchina</taxon>
        <taxon>Tylenchomorpha</taxon>
        <taxon>Sphaerularioidea</taxon>
        <taxon>Anguinidae</taxon>
        <taxon>Anguininae</taxon>
        <taxon>Ditylenchus</taxon>
    </lineage>
</organism>
<feature type="compositionally biased region" description="Polar residues" evidence="1">
    <location>
        <begin position="1184"/>
        <end position="1199"/>
    </location>
</feature>
<feature type="compositionally biased region" description="Basic and acidic residues" evidence="1">
    <location>
        <begin position="1102"/>
        <end position="1115"/>
    </location>
</feature>
<feature type="region of interest" description="Disordered" evidence="1">
    <location>
        <begin position="740"/>
        <end position="770"/>
    </location>
</feature>
<comment type="caution">
    <text evidence="2">The sequence shown here is derived from an EMBL/GenBank/DDBJ whole genome shotgun (WGS) entry which is preliminary data.</text>
</comment>
<feature type="compositionally biased region" description="Polar residues" evidence="1">
    <location>
        <begin position="696"/>
        <end position="708"/>
    </location>
</feature>
<feature type="compositionally biased region" description="Polar residues" evidence="1">
    <location>
        <begin position="438"/>
        <end position="454"/>
    </location>
</feature>
<protein>
    <submittedName>
        <fullName evidence="2">Uncharacterized protein</fullName>
    </submittedName>
</protein>
<feature type="region of interest" description="Disordered" evidence="1">
    <location>
        <begin position="1229"/>
        <end position="1288"/>
    </location>
</feature>
<sequence>MSTHHNNYAKIKITKLEENLRNAKTAPEYDAAYAKGIELSSDESVENIPPPKKSLASLGQQNRAAFRATSVDNQPQEETIHSMNAKQWYTDSTNNSLESKKEHFKSRTSNIPRSASIERISSDELKRRSFERKVQKNSAYLRANNIVDNDILVPNNVSTETLHRLLCTTEPPPKNVSQSINGLNRQWSPTKIPNYRGINDDFLKTSSTCDEDGEDDAILVLSSTPIHSRQECTDFIPSTQLDNNDYVIPSTSVPIQRNLTNSEPYLKAPTNLGVQTPEKGKEWRTTPDLYLTPYSNPRSRHSSKPAGTDNETSFESAMSEPLETEPSQSAVSNRITVIEQKQTVVDQMTLTQSRIDLNRSLSMRTAQMEKSAEISEEFDASLKLIDEVKEKMDEAVEGLNAMECSLLAGRNDTSWQNPNVSSASSKLHKVEAKDKHSQTTARLNPTTSTAQQCGSSSSSVSVSTHTMPVSPLIKQPQSPTSLPMNGTPYPNAPAKKLTANAKSQFSTHQREIHKSQRGMDVPNTKHIRYVEKKHIEALRDYIRAQLYLLEEQRLSNTPASYPTSSVDWNKETTDRGYSQRSDELLKKYQEKKAKIHAELRDTDEVPSATIDRHSRQTNLLQAETLKIQKQVKRYVDSRKSSSKSTITRQVNDSDDRFDEHRRIGATVEVRTPLVPPLDFSVFETVTVPKPAPLPPLTSSKSDSILRSPSNVVQAKPLEPYQPISDVHSSSRVGEGQIFTDESLDDETGAGSNRVPDSAKTSDGISSIHDEFTDQNVLEKYLESDRDQRKLHDIPSTSSTVSPATSPKGIATLDREKNTAKDVSSLVSMEVPHVENNILNEEEELSDHNHGISSHSSSAPLFTSPKSVAQLRSLSNEISKSLSLSHPYPSIDNDRLPNSLSRSPRNFCQPSVHQKSTSESEESYHPSESPVFSEIPSHMPTERSLEDLEDVKLPMAFKNAVQIISNEIQSENEATMGAENVDNDAVEQSTAMSGGTHPTVSTESTETSQNTDKSMTPSSIVSVGSIIEPITASDDGSSTPVREAIVRENEALESDKMSSSETANSHKYEQSQASTIEEAIVQGSENSTSQESSQITEEQNEIQSERKTSSETDSVRDISPIAESQAEEETGRHTEYTESEINDVENSEESIAEEISTGKESSTASSVKTLPDQPSSRSMRKSLDSNHNMTSLEYTDQPSPLLTGRESFGMVPKESRFRSKQVDLAILAGSLNDTGSPRDHIHQLRSPRSPRSPRERFTTRYPGSPRSQKRNSLPMSPIKLKQCSSPSSVNLATKDFKQHSSSSRSAEDDSISLDNFQLLDEIPGADTLDPILDISRNSLEPSMRFSMGKSSPLWDNSEKLNSLDEVQGSVSATKYSPLAEKYNNNFVASSILEEEEDEVKTLVGDQEDVEEVSRKEIEENKKIANINMVIDEESDKIWNHYITNGSVEHLVEYDEKPREDDNKASYQFRKIMAHWSWEIAAKSFKVAKMRGNIEHSPLSNKHELRRLLRGFMLPKKDNNSKVPRIVHSHEGIKRRAERTSHILLDERRQLFAQEFYESELFWPSKSIQEIDEKICTAILRKHAKEGTKAI</sequence>
<feature type="compositionally biased region" description="Polar residues" evidence="1">
    <location>
        <begin position="895"/>
        <end position="914"/>
    </location>
</feature>
<feature type="compositionally biased region" description="Acidic residues" evidence="1">
    <location>
        <begin position="1136"/>
        <end position="1151"/>
    </location>
</feature>
<name>A0AAD4N977_9BILA</name>
<proteinExistence type="predicted"/>
<feature type="compositionally biased region" description="Low complexity" evidence="1">
    <location>
        <begin position="794"/>
        <end position="806"/>
    </location>
</feature>
<reference evidence="2" key="1">
    <citation type="submission" date="2022-01" db="EMBL/GenBank/DDBJ databases">
        <title>Genome Sequence Resource for Two Populations of Ditylenchus destructor, the Migratory Endoparasitic Phytonematode.</title>
        <authorList>
            <person name="Zhang H."/>
            <person name="Lin R."/>
            <person name="Xie B."/>
        </authorList>
    </citation>
    <scope>NUCLEOTIDE SEQUENCE</scope>
    <source>
        <strain evidence="2">BazhouSP</strain>
    </source>
</reference>
<dbReference type="Proteomes" id="UP001201812">
    <property type="component" value="Unassembled WGS sequence"/>
</dbReference>
<feature type="region of interest" description="Disordered" evidence="1">
    <location>
        <begin position="988"/>
        <end position="1205"/>
    </location>
</feature>
<gene>
    <name evidence="2" type="ORF">DdX_07250</name>
</gene>
<dbReference type="EMBL" id="JAKKPZ010000010">
    <property type="protein sequence ID" value="KAI1716215.1"/>
    <property type="molecule type" value="Genomic_DNA"/>
</dbReference>
<feature type="region of interest" description="Disordered" evidence="1">
    <location>
        <begin position="783"/>
        <end position="828"/>
    </location>
</feature>
<evidence type="ECO:0000313" key="2">
    <source>
        <dbReference type="EMBL" id="KAI1716215.1"/>
    </source>
</evidence>
<keyword evidence="3" id="KW-1185">Reference proteome</keyword>